<keyword evidence="1" id="KW-0175">Coiled coil</keyword>
<gene>
    <name evidence="5" type="ORF">I5282_01200</name>
</gene>
<evidence type="ECO:0000259" key="3">
    <source>
        <dbReference type="Pfam" id="PF21662"/>
    </source>
</evidence>
<dbReference type="RefSeq" id="WP_203112475.1">
    <property type="nucleotide sequence ID" value="NZ_JADOBG010000022.1"/>
</dbReference>
<keyword evidence="6" id="KW-1185">Reference proteome</keyword>
<dbReference type="InterPro" id="IPR048526">
    <property type="entry name" value="WipA_N"/>
</dbReference>
<name>A0ABS1W776_9GAMM</name>
<dbReference type="NCBIfam" id="NF043030">
    <property type="entry name" value="T4SS_Wip"/>
    <property type="match status" value="1"/>
</dbReference>
<comment type="caution">
    <text evidence="5">The sequence shown here is derived from an EMBL/GenBank/DDBJ whole genome shotgun (WGS) entry which is preliminary data.</text>
</comment>
<evidence type="ECO:0000259" key="4">
    <source>
        <dbReference type="Pfam" id="PF21663"/>
    </source>
</evidence>
<evidence type="ECO:0000256" key="2">
    <source>
        <dbReference type="SAM" id="MobiDB-lite"/>
    </source>
</evidence>
<reference evidence="5 6" key="1">
    <citation type="submission" date="2020-12" db="EMBL/GenBank/DDBJ databases">
        <title>WGS of Legionella: environmental sample.</title>
        <authorList>
            <person name="Cristino S."/>
            <person name="Girolamini L."/>
            <person name="Salaris S."/>
            <person name="Pascale M.R."/>
            <person name="Mazzotta M."/>
            <person name="Orsini M."/>
            <person name="Grottola A."/>
        </authorList>
    </citation>
    <scope>NUCLEOTIDE SEQUENCE [LARGE SCALE GENOMIC DNA]</scope>
    <source>
        <strain evidence="5 6">30cs62</strain>
    </source>
</reference>
<feature type="domain" description="WipA alpha-helical hairpin" evidence="3">
    <location>
        <begin position="60"/>
        <end position="163"/>
    </location>
</feature>
<dbReference type="Proteomes" id="UP000809910">
    <property type="component" value="Unassembled WGS sequence"/>
</dbReference>
<sequence length="541" mass="63059">MTRRVINNNVDIYSIPNQLDISLGSLTLGDLHGNPIKLLYFLFRHQIIGFKKEVINKENTYQEFVTVYEHYGDLLQTYRELQITLHFIQLKITNAEERLASTENHVTSAIQHNSSQIAQWIIQKKHITEQLQNNLNTKQSLVQQLLEQKEHCRACLNQFNHLMTTLELIDNKTLLRLIGDEIADRGNCDYFTLRILEFLQHHHSNVRIILSNHSCEFIYAFEELLNGRPFLPMGTINEAQITSFIGLKLLLEHDLINKEELSRIVKQSYNPALNLIDYSLNQEGITLFSHAPIRFDSIRKLTNRLRLHYDDSSKEALAATIEQINFQFQNYANNNTIHLLIHNHNIHDKTNMSEDECTASPLVYFIWNRWNLAKDTDTARPATHNGYTLTYVHGHDPFQSILPHIHNLDTLCGKESRKTMNEQINQSFQFLKENQHKLIDKTATEDYLRNVNRYKVFDSDEHDLKTELKIKPVYTETNENGSLKTLSLLGRPVIDPDLLSVTLDDQEIQPNLLSPKVPVLKQQTNESFHRQNMNKRTEPRP</sequence>
<evidence type="ECO:0000256" key="1">
    <source>
        <dbReference type="SAM" id="Coils"/>
    </source>
</evidence>
<dbReference type="InterPro" id="IPR029052">
    <property type="entry name" value="Metallo-depent_PP-like"/>
</dbReference>
<dbReference type="InterPro" id="IPR048521">
    <property type="entry name" value="WipA_Phos"/>
</dbReference>
<feature type="domain" description="WipA-like phosphatase" evidence="4">
    <location>
        <begin position="174"/>
        <end position="414"/>
    </location>
</feature>
<evidence type="ECO:0000313" key="6">
    <source>
        <dbReference type="Proteomes" id="UP000809910"/>
    </source>
</evidence>
<dbReference type="Gene3D" id="3.60.21.10">
    <property type="match status" value="1"/>
</dbReference>
<protein>
    <submittedName>
        <fullName evidence="5">Type IV secretion protein Dot</fullName>
    </submittedName>
</protein>
<dbReference type="EMBL" id="JADWVN010000004">
    <property type="protein sequence ID" value="MBL7525185.1"/>
    <property type="molecule type" value="Genomic_DNA"/>
</dbReference>
<dbReference type="Pfam" id="PF21662">
    <property type="entry name" value="WipA_N"/>
    <property type="match status" value="1"/>
</dbReference>
<feature type="region of interest" description="Disordered" evidence="2">
    <location>
        <begin position="519"/>
        <end position="541"/>
    </location>
</feature>
<organism evidence="5 6">
    <name type="scientific">Legionella bononiensis</name>
    <dbReference type="NCBI Taxonomy" id="2793102"/>
    <lineage>
        <taxon>Bacteria</taxon>
        <taxon>Pseudomonadati</taxon>
        <taxon>Pseudomonadota</taxon>
        <taxon>Gammaproteobacteria</taxon>
        <taxon>Legionellales</taxon>
        <taxon>Legionellaceae</taxon>
        <taxon>Legionella</taxon>
    </lineage>
</organism>
<feature type="coiled-coil region" evidence="1">
    <location>
        <begin position="78"/>
        <end position="148"/>
    </location>
</feature>
<accession>A0ABS1W776</accession>
<proteinExistence type="predicted"/>
<evidence type="ECO:0000313" key="5">
    <source>
        <dbReference type="EMBL" id="MBL7525185.1"/>
    </source>
</evidence>
<dbReference type="Pfam" id="PF21663">
    <property type="entry name" value="WipA_Phos"/>
    <property type="match status" value="1"/>
</dbReference>